<name>A0ABV1IXA8_9FIRM</name>
<dbReference type="Proteomes" id="UP001482154">
    <property type="component" value="Unassembled WGS sequence"/>
</dbReference>
<proteinExistence type="predicted"/>
<protein>
    <submittedName>
        <fullName evidence="2">GNAT family N-acetyltransferase</fullName>
    </submittedName>
</protein>
<gene>
    <name evidence="2" type="ORF">AAAU51_11820</name>
</gene>
<dbReference type="EMBL" id="JBBNIN010000021">
    <property type="protein sequence ID" value="MEQ2711853.1"/>
    <property type="molecule type" value="Genomic_DNA"/>
</dbReference>
<dbReference type="InterPro" id="IPR016181">
    <property type="entry name" value="Acyl_CoA_acyltransferase"/>
</dbReference>
<accession>A0ABV1IXA8</accession>
<dbReference type="SUPFAM" id="SSF55729">
    <property type="entry name" value="Acyl-CoA N-acyltransferases (Nat)"/>
    <property type="match status" value="1"/>
</dbReference>
<sequence>MKHIMIKRAEQSDVDVIMELMQEAVDTVKVSDWFLPDDRQYVSEHIIDRGFTLKAVNSSNEILGFFIVDFPERSKHNLGYDLDYDDDKIRKVAHMDYAVVTSKARGLGLQRRFFEEAEKQLEDTPYEYFLGTVHPDNIYSRTNFLKAGYREARRMSKYGGMQRVIMEKEK</sequence>
<comment type="caution">
    <text evidence="2">The sequence shown here is derived from an EMBL/GenBank/DDBJ whole genome shotgun (WGS) entry which is preliminary data.</text>
</comment>
<evidence type="ECO:0000259" key="1">
    <source>
        <dbReference type="PROSITE" id="PS51186"/>
    </source>
</evidence>
<evidence type="ECO:0000313" key="3">
    <source>
        <dbReference type="Proteomes" id="UP001482154"/>
    </source>
</evidence>
<feature type="domain" description="N-acetyltransferase" evidence="1">
    <location>
        <begin position="4"/>
        <end position="170"/>
    </location>
</feature>
<dbReference type="PROSITE" id="PS51186">
    <property type="entry name" value="GNAT"/>
    <property type="match status" value="1"/>
</dbReference>
<dbReference type="Gene3D" id="3.40.630.30">
    <property type="match status" value="1"/>
</dbReference>
<organism evidence="2 3">
    <name type="scientific">Anaerostipes amylophilus</name>
    <dbReference type="NCBI Taxonomy" id="2981779"/>
    <lineage>
        <taxon>Bacteria</taxon>
        <taxon>Bacillati</taxon>
        <taxon>Bacillota</taxon>
        <taxon>Clostridia</taxon>
        <taxon>Lachnospirales</taxon>
        <taxon>Lachnospiraceae</taxon>
        <taxon>Anaerostipes</taxon>
    </lineage>
</organism>
<dbReference type="RefSeq" id="WP_117945248.1">
    <property type="nucleotide sequence ID" value="NZ_JBBNIN010000021.1"/>
</dbReference>
<keyword evidence="3" id="KW-1185">Reference proteome</keyword>
<reference evidence="2 3" key="1">
    <citation type="submission" date="2024-04" db="EMBL/GenBank/DDBJ databases">
        <title>Human intestinal bacterial collection.</title>
        <authorList>
            <person name="Pauvert C."/>
            <person name="Hitch T.C.A."/>
            <person name="Clavel T."/>
        </authorList>
    </citation>
    <scope>NUCLEOTIDE SEQUENCE [LARGE SCALE GENOMIC DNA]</scope>
    <source>
        <strain evidence="2 3">CLA-AA-H249</strain>
    </source>
</reference>
<evidence type="ECO:0000313" key="2">
    <source>
        <dbReference type="EMBL" id="MEQ2711853.1"/>
    </source>
</evidence>
<dbReference type="InterPro" id="IPR000182">
    <property type="entry name" value="GNAT_dom"/>
</dbReference>